<keyword evidence="1" id="KW-1133">Transmembrane helix</keyword>
<name>A0A9D1SBY7_9BACT</name>
<keyword evidence="1" id="KW-0472">Membrane</keyword>
<accession>A0A9D1SBY7</accession>
<evidence type="ECO:0000256" key="1">
    <source>
        <dbReference type="SAM" id="Phobius"/>
    </source>
</evidence>
<protein>
    <recommendedName>
        <fullName evidence="3">DUF5683 domain-containing protein</fullName>
    </recommendedName>
</protein>
<evidence type="ECO:0000259" key="3">
    <source>
        <dbReference type="Pfam" id="PF18935"/>
    </source>
</evidence>
<sequence>MLKKVIQILTVFVLVSATVRAQDHNFQEKEVFRQDTVSLNQDSLLTAPVEQEVSQPVVFAPDPMKAVWYSALFPGLGQVYNRKYWKLPLVIGGYMGLTYGFSWNNRYYKDYSTAYRDAMDNDPNTNSYMDFLPAYMTEESLDMEWLQSSLKKRKDYFRRNRDLCIISMVGLYLLCMVDAYVDAQLYNFTISPDLSMRVAPAVIEPERLHPSMFGLQCALTF</sequence>
<gene>
    <name evidence="4" type="ORF">IAB03_01760</name>
</gene>
<organism evidence="4 5">
    <name type="scientific">Candidatus Gallibacteroides avistercoris</name>
    <dbReference type="NCBI Taxonomy" id="2840833"/>
    <lineage>
        <taxon>Bacteria</taxon>
        <taxon>Pseudomonadati</taxon>
        <taxon>Bacteroidota</taxon>
        <taxon>Bacteroidia</taxon>
        <taxon>Bacteroidales</taxon>
        <taxon>Bacteroidaceae</taxon>
        <taxon>Bacteroidaceae incertae sedis</taxon>
        <taxon>Candidatus Gallibacteroides</taxon>
    </lineage>
</organism>
<feature type="transmembrane region" description="Helical" evidence="1">
    <location>
        <begin position="163"/>
        <end position="181"/>
    </location>
</feature>
<evidence type="ECO:0000256" key="2">
    <source>
        <dbReference type="SAM" id="SignalP"/>
    </source>
</evidence>
<dbReference type="Proteomes" id="UP000824112">
    <property type="component" value="Unassembled WGS sequence"/>
</dbReference>
<keyword evidence="2" id="KW-0732">Signal</keyword>
<feature type="signal peptide" evidence="2">
    <location>
        <begin position="1"/>
        <end position="21"/>
    </location>
</feature>
<dbReference type="Pfam" id="PF18935">
    <property type="entry name" value="DUF5683"/>
    <property type="match status" value="1"/>
</dbReference>
<evidence type="ECO:0000313" key="4">
    <source>
        <dbReference type="EMBL" id="HIU54516.1"/>
    </source>
</evidence>
<feature type="chain" id="PRO_5038570974" description="DUF5683 domain-containing protein" evidence="2">
    <location>
        <begin position="22"/>
        <end position="221"/>
    </location>
</feature>
<comment type="caution">
    <text evidence="4">The sequence shown here is derived from an EMBL/GenBank/DDBJ whole genome shotgun (WGS) entry which is preliminary data.</text>
</comment>
<dbReference type="AlphaFoldDB" id="A0A9D1SBY7"/>
<reference evidence="4" key="1">
    <citation type="submission" date="2020-10" db="EMBL/GenBank/DDBJ databases">
        <authorList>
            <person name="Gilroy R."/>
        </authorList>
    </citation>
    <scope>NUCLEOTIDE SEQUENCE</scope>
    <source>
        <strain evidence="4">CHK158-818</strain>
    </source>
</reference>
<dbReference type="InterPro" id="IPR043738">
    <property type="entry name" value="DUF5683"/>
</dbReference>
<dbReference type="EMBL" id="DVNA01000040">
    <property type="protein sequence ID" value="HIU54516.1"/>
    <property type="molecule type" value="Genomic_DNA"/>
</dbReference>
<feature type="domain" description="DUF5683" evidence="3">
    <location>
        <begin position="61"/>
        <end position="221"/>
    </location>
</feature>
<evidence type="ECO:0000313" key="5">
    <source>
        <dbReference type="Proteomes" id="UP000824112"/>
    </source>
</evidence>
<keyword evidence="1" id="KW-0812">Transmembrane</keyword>
<reference evidence="4" key="2">
    <citation type="journal article" date="2021" name="PeerJ">
        <title>Extensive microbial diversity within the chicken gut microbiome revealed by metagenomics and culture.</title>
        <authorList>
            <person name="Gilroy R."/>
            <person name="Ravi A."/>
            <person name="Getino M."/>
            <person name="Pursley I."/>
            <person name="Horton D.L."/>
            <person name="Alikhan N.F."/>
            <person name="Baker D."/>
            <person name="Gharbi K."/>
            <person name="Hall N."/>
            <person name="Watson M."/>
            <person name="Adriaenssens E.M."/>
            <person name="Foster-Nyarko E."/>
            <person name="Jarju S."/>
            <person name="Secka A."/>
            <person name="Antonio M."/>
            <person name="Oren A."/>
            <person name="Chaudhuri R.R."/>
            <person name="La Ragione R."/>
            <person name="Hildebrand F."/>
            <person name="Pallen M.J."/>
        </authorList>
    </citation>
    <scope>NUCLEOTIDE SEQUENCE</scope>
    <source>
        <strain evidence="4">CHK158-818</strain>
    </source>
</reference>
<proteinExistence type="predicted"/>